<feature type="repeat" description="PPR" evidence="4">
    <location>
        <begin position="550"/>
        <end position="584"/>
    </location>
</feature>
<dbReference type="PROSITE" id="PS51375">
    <property type="entry name" value="PPR"/>
    <property type="match status" value="10"/>
</dbReference>
<dbReference type="Gene3D" id="1.25.40.10">
    <property type="entry name" value="Tetratricopeptide repeat domain"/>
    <property type="match status" value="5"/>
</dbReference>
<feature type="repeat" description="PPR" evidence="4">
    <location>
        <begin position="374"/>
        <end position="409"/>
    </location>
</feature>
<keyword evidence="3" id="KW-0809">Transit peptide</keyword>
<feature type="repeat" description="PPR" evidence="4">
    <location>
        <begin position="142"/>
        <end position="177"/>
    </location>
</feature>
<evidence type="ECO:0000256" key="3">
    <source>
        <dbReference type="ARBA" id="ARBA00022946"/>
    </source>
</evidence>
<dbReference type="NCBIfam" id="TIGR00756">
    <property type="entry name" value="PPR"/>
    <property type="match status" value="10"/>
</dbReference>
<comment type="caution">
    <text evidence="5">The sequence shown here is derived from an EMBL/GenBank/DDBJ whole genome shotgun (WGS) entry which is preliminary data.</text>
</comment>
<organism evidence="5 6">
    <name type="scientific">Miscanthus lutarioriparius</name>
    <dbReference type="NCBI Taxonomy" id="422564"/>
    <lineage>
        <taxon>Eukaryota</taxon>
        <taxon>Viridiplantae</taxon>
        <taxon>Streptophyta</taxon>
        <taxon>Embryophyta</taxon>
        <taxon>Tracheophyta</taxon>
        <taxon>Spermatophyta</taxon>
        <taxon>Magnoliopsida</taxon>
        <taxon>Liliopsida</taxon>
        <taxon>Poales</taxon>
        <taxon>Poaceae</taxon>
        <taxon>PACMAD clade</taxon>
        <taxon>Panicoideae</taxon>
        <taxon>Andropogonodae</taxon>
        <taxon>Andropogoneae</taxon>
        <taxon>Saccharinae</taxon>
        <taxon>Miscanthus</taxon>
    </lineage>
</organism>
<dbReference type="Proteomes" id="UP000604825">
    <property type="component" value="Unassembled WGS sequence"/>
</dbReference>
<feature type="repeat" description="PPR" evidence="4">
    <location>
        <begin position="202"/>
        <end position="236"/>
    </location>
</feature>
<gene>
    <name evidence="5" type="ORF">NCGR_LOCUS62547</name>
</gene>
<dbReference type="InterPro" id="IPR002885">
    <property type="entry name" value="PPR_rpt"/>
</dbReference>
<feature type="repeat" description="PPR" evidence="4">
    <location>
        <begin position="445"/>
        <end position="479"/>
    </location>
</feature>
<dbReference type="AlphaFoldDB" id="A0A811S7E9"/>
<feature type="repeat" description="PPR" evidence="4">
    <location>
        <begin position="307"/>
        <end position="341"/>
    </location>
</feature>
<comment type="similarity">
    <text evidence="1">Belongs to the PPR family. P subfamily.</text>
</comment>
<dbReference type="PANTHER" id="PTHR47941">
    <property type="entry name" value="PENTATRICOPEPTIDE REPEAT-CONTAINING PROTEIN 3, MITOCHONDRIAL"/>
    <property type="match status" value="1"/>
</dbReference>
<evidence type="ECO:0000256" key="4">
    <source>
        <dbReference type="PROSITE-ProRule" id="PRU00708"/>
    </source>
</evidence>
<dbReference type="Pfam" id="PF01535">
    <property type="entry name" value="PPR"/>
    <property type="match status" value="1"/>
</dbReference>
<evidence type="ECO:0000256" key="1">
    <source>
        <dbReference type="ARBA" id="ARBA00007626"/>
    </source>
</evidence>
<evidence type="ECO:0000313" key="6">
    <source>
        <dbReference type="Proteomes" id="UP000604825"/>
    </source>
</evidence>
<name>A0A811S7E9_9POAL</name>
<dbReference type="Pfam" id="PF13041">
    <property type="entry name" value="PPR_2"/>
    <property type="match status" value="5"/>
</dbReference>
<feature type="repeat" description="PPR" evidence="4">
    <location>
        <begin position="410"/>
        <end position="444"/>
    </location>
</feature>
<sequence>MSSGARTSSAVFIPAASSSPSPRAPHLAFAAATERVRSGMFHPEQAHHLFDELLRQATPIPERALNGFLAALACAPFSAACRDGPALAVLLFNTASRADGPQVLSPAFCTYGILMDCFTRAHRPELTLAFFGQLLKTGLGVDTIIISNLLKGLCEAKRIDEALGILLHRMSELGSSATTEKSGQADELLRMMAERGSVCSPTVVAYNTVIDGFFKEGSVAKACDLFNEMMQRGISLNLLTYNSIVHALCKAIAVDRAEAVLRQMVDKGVQPDRRMYNNLIYGYSSMGQWREAVRVFKEMTRQGILPNVFTSSMLMASLCKYGKIKDARDVFDLMAMKGLKPDIVSYLIMLNGIGKMDDAVEKFNQMIDQGVAPNMCTYCCLIQGFCIHGGLLKAKELVLEMMKKAGIEPNDVVYGTLVSGYCKVGRIDEGLSLFREILHKGIKPSTSLYNIILHGLFQAGRTVPAKVKFHEMTESGIAMDTYTYSIVLGGLFKNSCSDEAILLFKEQHAMNVKIDITTLNIMIAGMFQIRRVEEAKDLFASISGNGLVPCVVTYTVMMINLIKEGLMEEADDMFSSMENSGCDPESRLLNHVVRELLEKDEIVRAGTYLSKIDERNFSVEHSTTTLLIDLFSSKGTCREHIRFLPAKYHFLGGANLY</sequence>
<feature type="repeat" description="PPR" evidence="4">
    <location>
        <begin position="237"/>
        <end position="271"/>
    </location>
</feature>
<proteinExistence type="inferred from homology"/>
<dbReference type="SUPFAM" id="SSF81901">
    <property type="entry name" value="HCP-like"/>
    <property type="match status" value="1"/>
</dbReference>
<protein>
    <submittedName>
        <fullName evidence="5">Uncharacterized protein</fullName>
    </submittedName>
</protein>
<dbReference type="EMBL" id="CAJGYO010000019">
    <property type="protein sequence ID" value="CAD6338449.1"/>
    <property type="molecule type" value="Genomic_DNA"/>
</dbReference>
<accession>A0A811S7E9</accession>
<evidence type="ECO:0000313" key="5">
    <source>
        <dbReference type="EMBL" id="CAD6338449.1"/>
    </source>
</evidence>
<dbReference type="InterPro" id="IPR011990">
    <property type="entry name" value="TPR-like_helical_dom_sf"/>
</dbReference>
<feature type="repeat" description="PPR" evidence="4">
    <location>
        <begin position="515"/>
        <end position="549"/>
    </location>
</feature>
<evidence type="ECO:0000256" key="2">
    <source>
        <dbReference type="ARBA" id="ARBA00022737"/>
    </source>
</evidence>
<dbReference type="Pfam" id="PF12854">
    <property type="entry name" value="PPR_1"/>
    <property type="match status" value="1"/>
</dbReference>
<keyword evidence="6" id="KW-1185">Reference proteome</keyword>
<keyword evidence="2" id="KW-0677">Repeat</keyword>
<reference evidence="5" key="1">
    <citation type="submission" date="2020-10" db="EMBL/GenBank/DDBJ databases">
        <authorList>
            <person name="Han B."/>
            <person name="Lu T."/>
            <person name="Zhao Q."/>
            <person name="Huang X."/>
            <person name="Zhao Y."/>
        </authorList>
    </citation>
    <scope>NUCLEOTIDE SEQUENCE</scope>
</reference>
<feature type="repeat" description="PPR" evidence="4">
    <location>
        <begin position="272"/>
        <end position="306"/>
    </location>
</feature>
<dbReference type="OrthoDB" id="185373at2759"/>